<name>A6G8R7_9BACT</name>
<accession>A6G8R7</accession>
<dbReference type="Gene3D" id="3.40.50.410">
    <property type="entry name" value="von Willebrand factor, type A domain"/>
    <property type="match status" value="1"/>
</dbReference>
<feature type="region of interest" description="Disordered" evidence="1">
    <location>
        <begin position="20"/>
        <end position="74"/>
    </location>
</feature>
<dbReference type="InterPro" id="IPR036465">
    <property type="entry name" value="vWFA_dom_sf"/>
</dbReference>
<evidence type="ECO:0000259" key="2">
    <source>
        <dbReference type="PROSITE" id="PS50234"/>
    </source>
</evidence>
<dbReference type="STRING" id="391625.PPSIR1_38721"/>
<dbReference type="AlphaFoldDB" id="A6G8R7"/>
<evidence type="ECO:0000313" key="4">
    <source>
        <dbReference type="Proteomes" id="UP000005801"/>
    </source>
</evidence>
<organism evidence="3 4">
    <name type="scientific">Plesiocystis pacifica SIR-1</name>
    <dbReference type="NCBI Taxonomy" id="391625"/>
    <lineage>
        <taxon>Bacteria</taxon>
        <taxon>Pseudomonadati</taxon>
        <taxon>Myxococcota</taxon>
        <taxon>Polyangia</taxon>
        <taxon>Nannocystales</taxon>
        <taxon>Nannocystaceae</taxon>
        <taxon>Plesiocystis</taxon>
    </lineage>
</organism>
<evidence type="ECO:0000313" key="3">
    <source>
        <dbReference type="EMBL" id="EDM77727.1"/>
    </source>
</evidence>
<feature type="compositionally biased region" description="Polar residues" evidence="1">
    <location>
        <begin position="26"/>
        <end position="35"/>
    </location>
</feature>
<dbReference type="SMART" id="SM00327">
    <property type="entry name" value="VWA"/>
    <property type="match status" value="1"/>
</dbReference>
<dbReference type="EMBL" id="ABCS01000041">
    <property type="protein sequence ID" value="EDM77727.1"/>
    <property type="molecule type" value="Genomic_DNA"/>
</dbReference>
<feature type="domain" description="VWFA" evidence="2">
    <location>
        <begin position="89"/>
        <end position="291"/>
    </location>
</feature>
<dbReference type="CDD" id="cd00198">
    <property type="entry name" value="vWFA"/>
    <property type="match status" value="1"/>
</dbReference>
<dbReference type="RefSeq" id="WP_006973112.1">
    <property type="nucleotide sequence ID" value="NZ_ABCS01000041.1"/>
</dbReference>
<dbReference type="InterPro" id="IPR002035">
    <property type="entry name" value="VWF_A"/>
</dbReference>
<reference evidence="3 4" key="1">
    <citation type="submission" date="2007-06" db="EMBL/GenBank/DDBJ databases">
        <authorList>
            <person name="Shimkets L."/>
            <person name="Ferriera S."/>
            <person name="Johnson J."/>
            <person name="Kravitz S."/>
            <person name="Beeson K."/>
            <person name="Sutton G."/>
            <person name="Rogers Y.-H."/>
            <person name="Friedman R."/>
            <person name="Frazier M."/>
            <person name="Venter J.C."/>
        </authorList>
    </citation>
    <scope>NUCLEOTIDE SEQUENCE [LARGE SCALE GENOMIC DNA]</scope>
    <source>
        <strain evidence="3 4">SIR-1</strain>
    </source>
</reference>
<dbReference type="Proteomes" id="UP000005801">
    <property type="component" value="Unassembled WGS sequence"/>
</dbReference>
<dbReference type="OrthoDB" id="5499721at2"/>
<evidence type="ECO:0000256" key="1">
    <source>
        <dbReference type="SAM" id="MobiDB-lite"/>
    </source>
</evidence>
<dbReference type="PROSITE" id="PS50234">
    <property type="entry name" value="VWFA"/>
    <property type="match status" value="1"/>
</dbReference>
<gene>
    <name evidence="3" type="ORF">PPSIR1_38721</name>
</gene>
<keyword evidence="4" id="KW-1185">Reference proteome</keyword>
<protein>
    <recommendedName>
        <fullName evidence="2">VWFA domain-containing protein</fullName>
    </recommendedName>
</protein>
<dbReference type="Pfam" id="PF00092">
    <property type="entry name" value="VWA"/>
    <property type="match status" value="1"/>
</dbReference>
<sequence length="367" mass="38153">MALCVSLSLCGLSACAKDDDDGGNPFSANDEASSITTDGGATEDEAGDDGSTTTPMYFDLPGEESQPTAEGATTDCANVEVDTSPTTPTVVLLVDQSGSMWDDFGGQPRWVALENTLFDPVNGVVKPLEDQVRFGLALYSSMNGSFGGECPLITEFAPSFGNHASLAATFASAMPLDDTPTGDSIKAVAETLAAFPEDGPKIIVLATDGEPDTCAVPDPQEGQPLSLEATQAAFDDGIRTFVISVGNQVTDAHLQELANAGVGLPTQGAVENAPFYKTLNPAELVSAFEAVINGFIGCEFTLEGIVDLELACEGEVLLDGEPLICNEDWVLIDESTLQLLGEACDTLGDGELHTLDASWPCGAVEIP</sequence>
<dbReference type="SUPFAM" id="SSF53300">
    <property type="entry name" value="vWA-like"/>
    <property type="match status" value="1"/>
</dbReference>
<proteinExistence type="predicted"/>
<dbReference type="eggNOG" id="COG2304">
    <property type="taxonomic scope" value="Bacteria"/>
</dbReference>
<comment type="caution">
    <text evidence="3">The sequence shown here is derived from an EMBL/GenBank/DDBJ whole genome shotgun (WGS) entry which is preliminary data.</text>
</comment>